<feature type="region of interest" description="Disordered" evidence="1">
    <location>
        <begin position="22"/>
        <end position="42"/>
    </location>
</feature>
<evidence type="ECO:0000256" key="1">
    <source>
        <dbReference type="SAM" id="MobiDB-lite"/>
    </source>
</evidence>
<dbReference type="Proteomes" id="UP001301769">
    <property type="component" value="Unassembled WGS sequence"/>
</dbReference>
<evidence type="ECO:0000313" key="3">
    <source>
        <dbReference type="EMBL" id="KAK4211936.1"/>
    </source>
</evidence>
<feature type="chain" id="PRO_5042918779" evidence="2">
    <location>
        <begin position="24"/>
        <end position="550"/>
    </location>
</feature>
<protein>
    <submittedName>
        <fullName evidence="3">Uncharacterized protein</fullName>
    </submittedName>
</protein>
<organism evidence="3 4">
    <name type="scientific">Rhypophila decipiens</name>
    <dbReference type="NCBI Taxonomy" id="261697"/>
    <lineage>
        <taxon>Eukaryota</taxon>
        <taxon>Fungi</taxon>
        <taxon>Dikarya</taxon>
        <taxon>Ascomycota</taxon>
        <taxon>Pezizomycotina</taxon>
        <taxon>Sordariomycetes</taxon>
        <taxon>Sordariomycetidae</taxon>
        <taxon>Sordariales</taxon>
        <taxon>Naviculisporaceae</taxon>
        <taxon>Rhypophila</taxon>
    </lineage>
</organism>
<dbReference type="AlphaFoldDB" id="A0AAN6Y5W2"/>
<gene>
    <name evidence="3" type="ORF">QBC37DRAFT_375505</name>
</gene>
<proteinExistence type="predicted"/>
<feature type="signal peptide" evidence="2">
    <location>
        <begin position="1"/>
        <end position="23"/>
    </location>
</feature>
<sequence length="550" mass="61599">MRSSIFKATILAVTAFGPNGTVASPIQDQSGDPNPQLVPPGSDGWEPFLLPPLLPPSIKPPSFTTKPTTSRLVTREQETPKAAAPSAAPFAREALATQYDVEFRFHIKEWICRVGGKPESGVLHHLPDPPYEMHPTPIHVSLTRGSLACWKTAVGSPPPQYFDVQEEPNFEVVMHKDGKGLRILAPGGCGGMFDEMWYFFSCSPGWLDVETWHLIDEEKASHIGAGDHGAIARLATREQDTRHIAAPLQRETAVVAAPFTGDTLLGQLKDSSWKPIEQRQRIEIQLILQDGALGPRRCTLSGRYKSGEFPDRSLYDGSGELNSIHVNLTDAIFRCEPMPDFFAPSPAQYFEFRKMFNLFAQVNNSGMHLVGDPGSTSGCYVPEGEFRCFFKGEVEWRVWRLGKDDRTHLEGVAKLLAWVIIAGSRSCKLVGDIQSEDLREGGNFYHLTDAGWECRKDGARQPAQYTDFRKDWRNGIDLFMQDDDWALRLVGHADDSKCYLPKGAFGCNFESLDVEMFWLNADERAHLDHVAKLRDEVRRDGLEHDIDWMA</sequence>
<accession>A0AAN6Y5W2</accession>
<evidence type="ECO:0000256" key="2">
    <source>
        <dbReference type="SAM" id="SignalP"/>
    </source>
</evidence>
<feature type="compositionally biased region" description="Polar residues" evidence="1">
    <location>
        <begin position="22"/>
        <end position="33"/>
    </location>
</feature>
<feature type="region of interest" description="Disordered" evidence="1">
    <location>
        <begin position="59"/>
        <end position="86"/>
    </location>
</feature>
<keyword evidence="4" id="KW-1185">Reference proteome</keyword>
<comment type="caution">
    <text evidence="3">The sequence shown here is derived from an EMBL/GenBank/DDBJ whole genome shotgun (WGS) entry which is preliminary data.</text>
</comment>
<name>A0AAN6Y5W2_9PEZI</name>
<dbReference type="EMBL" id="MU858137">
    <property type="protein sequence ID" value="KAK4211936.1"/>
    <property type="molecule type" value="Genomic_DNA"/>
</dbReference>
<evidence type="ECO:0000313" key="4">
    <source>
        <dbReference type="Proteomes" id="UP001301769"/>
    </source>
</evidence>
<feature type="compositionally biased region" description="Low complexity" evidence="1">
    <location>
        <begin position="60"/>
        <end position="70"/>
    </location>
</feature>
<reference evidence="3" key="1">
    <citation type="journal article" date="2023" name="Mol. Phylogenet. Evol.">
        <title>Genome-scale phylogeny and comparative genomics of the fungal order Sordariales.</title>
        <authorList>
            <person name="Hensen N."/>
            <person name="Bonometti L."/>
            <person name="Westerberg I."/>
            <person name="Brannstrom I.O."/>
            <person name="Guillou S."/>
            <person name="Cros-Aarteil S."/>
            <person name="Calhoun S."/>
            <person name="Haridas S."/>
            <person name="Kuo A."/>
            <person name="Mondo S."/>
            <person name="Pangilinan J."/>
            <person name="Riley R."/>
            <person name="LaButti K."/>
            <person name="Andreopoulos B."/>
            <person name="Lipzen A."/>
            <person name="Chen C."/>
            <person name="Yan M."/>
            <person name="Daum C."/>
            <person name="Ng V."/>
            <person name="Clum A."/>
            <person name="Steindorff A."/>
            <person name="Ohm R.A."/>
            <person name="Martin F."/>
            <person name="Silar P."/>
            <person name="Natvig D.O."/>
            <person name="Lalanne C."/>
            <person name="Gautier V."/>
            <person name="Ament-Velasquez S.L."/>
            <person name="Kruys A."/>
            <person name="Hutchinson M.I."/>
            <person name="Powell A.J."/>
            <person name="Barry K."/>
            <person name="Miller A.N."/>
            <person name="Grigoriev I.V."/>
            <person name="Debuchy R."/>
            <person name="Gladieux P."/>
            <person name="Hiltunen Thoren M."/>
            <person name="Johannesson H."/>
        </authorList>
    </citation>
    <scope>NUCLEOTIDE SEQUENCE</scope>
    <source>
        <strain evidence="3">PSN293</strain>
    </source>
</reference>
<keyword evidence="2" id="KW-0732">Signal</keyword>
<reference evidence="3" key="2">
    <citation type="submission" date="2023-05" db="EMBL/GenBank/DDBJ databases">
        <authorList>
            <consortium name="Lawrence Berkeley National Laboratory"/>
            <person name="Steindorff A."/>
            <person name="Hensen N."/>
            <person name="Bonometti L."/>
            <person name="Westerberg I."/>
            <person name="Brannstrom I.O."/>
            <person name="Guillou S."/>
            <person name="Cros-Aarteil S."/>
            <person name="Calhoun S."/>
            <person name="Haridas S."/>
            <person name="Kuo A."/>
            <person name="Mondo S."/>
            <person name="Pangilinan J."/>
            <person name="Riley R."/>
            <person name="Labutti K."/>
            <person name="Andreopoulos B."/>
            <person name="Lipzen A."/>
            <person name="Chen C."/>
            <person name="Yanf M."/>
            <person name="Daum C."/>
            <person name="Ng V."/>
            <person name="Clum A."/>
            <person name="Ohm R."/>
            <person name="Martin F."/>
            <person name="Silar P."/>
            <person name="Natvig D."/>
            <person name="Lalanne C."/>
            <person name="Gautier V."/>
            <person name="Ament-Velasquez S.L."/>
            <person name="Kruys A."/>
            <person name="Hutchinson M.I."/>
            <person name="Powell A.J."/>
            <person name="Barry K."/>
            <person name="Miller A.N."/>
            <person name="Grigoriev I.V."/>
            <person name="Debuchy R."/>
            <person name="Gladieux P."/>
            <person name="Thoren M.H."/>
            <person name="Johannesson H."/>
        </authorList>
    </citation>
    <scope>NUCLEOTIDE SEQUENCE</scope>
    <source>
        <strain evidence="3">PSN293</strain>
    </source>
</reference>